<reference evidence="4" key="1">
    <citation type="journal article" date="2017" name="Genome Biol.">
        <title>Comparative genomics reveals high biological diversity and specific adaptations in the industrially and medically important fungal genus Aspergillus.</title>
        <authorList>
            <person name="de Vries R.P."/>
            <person name="Riley R."/>
            <person name="Wiebenga A."/>
            <person name="Aguilar-Osorio G."/>
            <person name="Amillis S."/>
            <person name="Uchima C.A."/>
            <person name="Anderluh G."/>
            <person name="Asadollahi M."/>
            <person name="Askin M."/>
            <person name="Barry K."/>
            <person name="Battaglia E."/>
            <person name="Bayram O."/>
            <person name="Benocci T."/>
            <person name="Braus-Stromeyer S.A."/>
            <person name="Caldana C."/>
            <person name="Canovas D."/>
            <person name="Cerqueira G.C."/>
            <person name="Chen F."/>
            <person name="Chen W."/>
            <person name="Choi C."/>
            <person name="Clum A."/>
            <person name="Dos Santos R.A."/>
            <person name="Damasio A.R."/>
            <person name="Diallinas G."/>
            <person name="Emri T."/>
            <person name="Fekete E."/>
            <person name="Flipphi M."/>
            <person name="Freyberg S."/>
            <person name="Gallo A."/>
            <person name="Gournas C."/>
            <person name="Habgood R."/>
            <person name="Hainaut M."/>
            <person name="Harispe M.L."/>
            <person name="Henrissat B."/>
            <person name="Hilden K.S."/>
            <person name="Hope R."/>
            <person name="Hossain A."/>
            <person name="Karabika E."/>
            <person name="Karaffa L."/>
            <person name="Karanyi Z."/>
            <person name="Krasevec N."/>
            <person name="Kuo A."/>
            <person name="Kusch H."/>
            <person name="LaButti K."/>
            <person name="Lagendijk E.L."/>
            <person name="Lapidus A."/>
            <person name="Levasseur A."/>
            <person name="Lindquist E."/>
            <person name="Lipzen A."/>
            <person name="Logrieco A.F."/>
            <person name="MacCabe A."/>
            <person name="Maekelae M.R."/>
            <person name="Malavazi I."/>
            <person name="Melin P."/>
            <person name="Meyer V."/>
            <person name="Mielnichuk N."/>
            <person name="Miskei M."/>
            <person name="Molnar A.P."/>
            <person name="Mule G."/>
            <person name="Ngan C.Y."/>
            <person name="Orejas M."/>
            <person name="Orosz E."/>
            <person name="Ouedraogo J.P."/>
            <person name="Overkamp K.M."/>
            <person name="Park H.-S."/>
            <person name="Perrone G."/>
            <person name="Piumi F."/>
            <person name="Punt P.J."/>
            <person name="Ram A.F."/>
            <person name="Ramon A."/>
            <person name="Rauscher S."/>
            <person name="Record E."/>
            <person name="Riano-Pachon D.M."/>
            <person name="Robert V."/>
            <person name="Roehrig J."/>
            <person name="Ruller R."/>
            <person name="Salamov A."/>
            <person name="Salih N.S."/>
            <person name="Samson R.A."/>
            <person name="Sandor E."/>
            <person name="Sanguinetti M."/>
            <person name="Schuetze T."/>
            <person name="Sepcic K."/>
            <person name="Shelest E."/>
            <person name="Sherlock G."/>
            <person name="Sophianopoulou V."/>
            <person name="Squina F.M."/>
            <person name="Sun H."/>
            <person name="Susca A."/>
            <person name="Todd R.B."/>
            <person name="Tsang A."/>
            <person name="Unkles S.E."/>
            <person name="van de Wiele N."/>
            <person name="van Rossen-Uffink D."/>
            <person name="Oliveira J.V."/>
            <person name="Vesth T.C."/>
            <person name="Visser J."/>
            <person name="Yu J.-H."/>
            <person name="Zhou M."/>
            <person name="Andersen M.R."/>
            <person name="Archer D.B."/>
            <person name="Baker S.E."/>
            <person name="Benoit I."/>
            <person name="Brakhage A.A."/>
            <person name="Braus G.H."/>
            <person name="Fischer R."/>
            <person name="Frisvad J.C."/>
            <person name="Goldman G.H."/>
            <person name="Houbraken J."/>
            <person name="Oakley B."/>
            <person name="Pocsi I."/>
            <person name="Scazzocchio C."/>
            <person name="Seiboth B."/>
            <person name="vanKuyk P.A."/>
            <person name="Wortman J."/>
            <person name="Dyer P.S."/>
            <person name="Grigoriev I.V."/>
        </authorList>
    </citation>
    <scope>NUCLEOTIDE SEQUENCE [LARGE SCALE GENOMIC DNA]</scope>
    <source>
        <strain evidence="4">CBS 106.47</strain>
    </source>
</reference>
<evidence type="ECO:0000313" key="4">
    <source>
        <dbReference type="Proteomes" id="UP000184063"/>
    </source>
</evidence>
<feature type="transmembrane region" description="Helical" evidence="2">
    <location>
        <begin position="132"/>
        <end position="161"/>
    </location>
</feature>
<dbReference type="AlphaFoldDB" id="A0A1M3TLI6"/>
<dbReference type="OrthoDB" id="5387214at2759"/>
<dbReference type="EMBL" id="KV878240">
    <property type="protein sequence ID" value="OJZ87709.1"/>
    <property type="molecule type" value="Genomic_DNA"/>
</dbReference>
<organism evidence="3 4">
    <name type="scientific">Aspergillus luchuensis (strain CBS 106.47)</name>
    <dbReference type="NCBI Taxonomy" id="1137211"/>
    <lineage>
        <taxon>Eukaryota</taxon>
        <taxon>Fungi</taxon>
        <taxon>Dikarya</taxon>
        <taxon>Ascomycota</taxon>
        <taxon>Pezizomycotina</taxon>
        <taxon>Eurotiomycetes</taxon>
        <taxon>Eurotiomycetidae</taxon>
        <taxon>Eurotiales</taxon>
        <taxon>Aspergillaceae</taxon>
        <taxon>Aspergillus</taxon>
        <taxon>Aspergillus subgen. Circumdati</taxon>
    </lineage>
</organism>
<keyword evidence="2" id="KW-1133">Transmembrane helix</keyword>
<evidence type="ECO:0000256" key="1">
    <source>
        <dbReference type="SAM" id="MobiDB-lite"/>
    </source>
</evidence>
<proteinExistence type="predicted"/>
<feature type="region of interest" description="Disordered" evidence="1">
    <location>
        <begin position="1"/>
        <end position="59"/>
    </location>
</feature>
<sequence length="201" mass="21770">MNMTSPLSQSTDHPLIQKERRTASGSTPLPTVPEAASVASTPELQQGEFNPADGAKPSSPFYRHATPSLTIDRLKKAAKATTTRYSPLDPEDPPVVHRQPVECANHRESKLWAQKKRRCGWMQRLSRKQRMAVKATIAVVTVGTMVAIALGITAAVGGAVWKSDTQQVVIGGELKVLSAVAPDTMRDSGELELRYKQGVMG</sequence>
<keyword evidence="2" id="KW-0472">Membrane</keyword>
<feature type="compositionally biased region" description="Polar residues" evidence="1">
    <location>
        <begin position="38"/>
        <end position="48"/>
    </location>
</feature>
<evidence type="ECO:0000256" key="2">
    <source>
        <dbReference type="SAM" id="Phobius"/>
    </source>
</evidence>
<protein>
    <submittedName>
        <fullName evidence="3">Uncharacterized protein</fullName>
    </submittedName>
</protein>
<dbReference type="Proteomes" id="UP000184063">
    <property type="component" value="Unassembled WGS sequence"/>
</dbReference>
<dbReference type="VEuPathDB" id="FungiDB:ASPFODRAFT_206528"/>
<keyword evidence="2" id="KW-0812">Transmembrane</keyword>
<evidence type="ECO:0000313" key="3">
    <source>
        <dbReference type="EMBL" id="OJZ87709.1"/>
    </source>
</evidence>
<name>A0A1M3TLI6_ASPLC</name>
<gene>
    <name evidence="3" type="ORF">ASPFODRAFT_206528</name>
</gene>
<feature type="compositionally biased region" description="Polar residues" evidence="1">
    <location>
        <begin position="1"/>
        <end position="12"/>
    </location>
</feature>
<accession>A0A1M3TLI6</accession>